<organism evidence="1 2">
    <name type="scientific">Neurospora intermedia</name>
    <dbReference type="NCBI Taxonomy" id="5142"/>
    <lineage>
        <taxon>Eukaryota</taxon>
        <taxon>Fungi</taxon>
        <taxon>Dikarya</taxon>
        <taxon>Ascomycota</taxon>
        <taxon>Pezizomycotina</taxon>
        <taxon>Sordariomycetes</taxon>
        <taxon>Sordariomycetidae</taxon>
        <taxon>Sordariales</taxon>
        <taxon>Sordariaceae</taxon>
        <taxon>Neurospora</taxon>
    </lineage>
</organism>
<keyword evidence="2" id="KW-1185">Reference proteome</keyword>
<gene>
    <name evidence="1" type="ORF">QR685DRAFT_435182</name>
</gene>
<name>A0ABR3DMS5_NEUIN</name>
<reference evidence="1 2" key="1">
    <citation type="submission" date="2023-09" db="EMBL/GenBank/DDBJ databases">
        <title>Multi-omics analysis of a traditional fermented food reveals byproduct-associated fungal strains for waste-to-food upcycling.</title>
        <authorList>
            <consortium name="Lawrence Berkeley National Laboratory"/>
            <person name="Rekdal V.M."/>
            <person name="Villalobos-Escobedo J.M."/>
            <person name="Rodriguez-Valeron N."/>
            <person name="Garcia M.O."/>
            <person name="Vasquez D.P."/>
            <person name="Damayanti I."/>
            <person name="Sorensen P.M."/>
            <person name="Baidoo E.E."/>
            <person name="De Carvalho A.C."/>
            <person name="Riley R."/>
            <person name="Lipzen A."/>
            <person name="He G."/>
            <person name="Yan M."/>
            <person name="Haridas S."/>
            <person name="Daum C."/>
            <person name="Yoshinaga Y."/>
            <person name="Ng V."/>
            <person name="Grigoriev I.V."/>
            <person name="Munk R."/>
            <person name="Nuraida L."/>
            <person name="Wijaya C.H."/>
            <person name="Morales P.-C."/>
            <person name="Keasling J.D."/>
        </authorList>
    </citation>
    <scope>NUCLEOTIDE SEQUENCE [LARGE SCALE GENOMIC DNA]</scope>
    <source>
        <strain evidence="1 2">FGSC 2613</strain>
    </source>
</reference>
<dbReference type="EMBL" id="JAVLET010000002">
    <property type="protein sequence ID" value="KAL0473969.1"/>
    <property type="molecule type" value="Genomic_DNA"/>
</dbReference>
<evidence type="ECO:0000313" key="2">
    <source>
        <dbReference type="Proteomes" id="UP001451303"/>
    </source>
</evidence>
<proteinExistence type="predicted"/>
<accession>A0ABR3DMS5</accession>
<evidence type="ECO:0000313" key="1">
    <source>
        <dbReference type="EMBL" id="KAL0473969.1"/>
    </source>
</evidence>
<comment type="caution">
    <text evidence="1">The sequence shown here is derived from an EMBL/GenBank/DDBJ whole genome shotgun (WGS) entry which is preliminary data.</text>
</comment>
<protein>
    <submittedName>
        <fullName evidence="1">Uncharacterized protein</fullName>
    </submittedName>
</protein>
<sequence length="53" mass="6046">MVILELMLCALKRRNLAGENGNFNVRCYIAVTLYFFVGEGTCRKREGVGRLSY</sequence>
<dbReference type="Proteomes" id="UP001451303">
    <property type="component" value="Unassembled WGS sequence"/>
</dbReference>